<evidence type="ECO:0000256" key="1">
    <source>
        <dbReference type="ARBA" id="ARBA00022500"/>
    </source>
</evidence>
<keyword evidence="1" id="KW-0145">Chemotaxis</keyword>
<dbReference type="InterPro" id="IPR024478">
    <property type="entry name" value="HlyB_4HB_MCP"/>
</dbReference>
<dbReference type="InterPro" id="IPR051310">
    <property type="entry name" value="MCP_chemotaxis"/>
</dbReference>
<dbReference type="PROSITE" id="PS50885">
    <property type="entry name" value="HAMP"/>
    <property type="match status" value="1"/>
</dbReference>
<dbReference type="SUPFAM" id="SSF58104">
    <property type="entry name" value="Methyl-accepting chemotaxis protein (MCP) signaling domain"/>
    <property type="match status" value="1"/>
</dbReference>
<keyword evidence="3" id="KW-0807">Transducer</keyword>
<dbReference type="OrthoDB" id="9760371at2"/>
<keyword evidence="4" id="KW-0472">Membrane</keyword>
<dbReference type="GO" id="GO:0006935">
    <property type="term" value="P:chemotaxis"/>
    <property type="evidence" value="ECO:0007669"/>
    <property type="project" value="UniProtKB-KW"/>
</dbReference>
<keyword evidence="8" id="KW-1185">Reference proteome</keyword>
<evidence type="ECO:0000313" key="7">
    <source>
        <dbReference type="EMBL" id="KAB1434290.1"/>
    </source>
</evidence>
<evidence type="ECO:0000256" key="2">
    <source>
        <dbReference type="ARBA" id="ARBA00029447"/>
    </source>
</evidence>
<gene>
    <name evidence="7" type="ORF">F7O84_17520</name>
</gene>
<dbReference type="EMBL" id="WAGX01000008">
    <property type="protein sequence ID" value="KAB1434290.1"/>
    <property type="molecule type" value="Genomic_DNA"/>
</dbReference>
<feature type="domain" description="HAMP" evidence="6">
    <location>
        <begin position="222"/>
        <end position="280"/>
    </location>
</feature>
<feature type="transmembrane region" description="Helical" evidence="4">
    <location>
        <begin position="21"/>
        <end position="41"/>
    </location>
</feature>
<evidence type="ECO:0000313" key="8">
    <source>
        <dbReference type="Proteomes" id="UP000461768"/>
    </source>
</evidence>
<dbReference type="InterPro" id="IPR004089">
    <property type="entry name" value="MCPsignal_dom"/>
</dbReference>
<name>A0A7V7UAJ7_9FIRM</name>
<comment type="similarity">
    <text evidence="2">Belongs to the methyl-accepting chemotaxis (MCP) protein family.</text>
</comment>
<proteinExistence type="inferred from homology"/>
<keyword evidence="4" id="KW-0812">Transmembrane</keyword>
<feature type="transmembrane region" description="Helical" evidence="4">
    <location>
        <begin position="200"/>
        <end position="225"/>
    </location>
</feature>
<dbReference type="Pfam" id="PF12729">
    <property type="entry name" value="4HB_MCP_1"/>
    <property type="match status" value="1"/>
</dbReference>
<dbReference type="Pfam" id="PF00015">
    <property type="entry name" value="MCPsignal"/>
    <property type="match status" value="1"/>
</dbReference>
<dbReference type="GO" id="GO:0007165">
    <property type="term" value="P:signal transduction"/>
    <property type="evidence" value="ECO:0007669"/>
    <property type="project" value="UniProtKB-KW"/>
</dbReference>
<dbReference type="AlphaFoldDB" id="A0A7V7UAJ7"/>
<dbReference type="Gene3D" id="1.10.287.950">
    <property type="entry name" value="Methyl-accepting chemotaxis protein"/>
    <property type="match status" value="1"/>
</dbReference>
<reference evidence="7 8" key="2">
    <citation type="submission" date="2020-02" db="EMBL/GenBank/DDBJ databases">
        <title>Candidatus Galacturonibacter soehngenii shows hetero-acetogenic catabolism of galacturonic acid but lacks a canonical carbon monoxide dehydrogenase/acetyl-CoA synthase complex.</title>
        <authorList>
            <person name="Diender M."/>
            <person name="Stouten G.R."/>
            <person name="Petersen J.F."/>
            <person name="Nielsen P.H."/>
            <person name="Dueholm M.S."/>
            <person name="Pronk J.T."/>
            <person name="Van Loosdrecht M.C.M."/>
        </authorList>
    </citation>
    <scope>NUCLEOTIDE SEQUENCE [LARGE SCALE GENOMIC DNA]</scope>
    <source>
        <strain evidence="7">GalUA</strain>
    </source>
</reference>
<comment type="caution">
    <text evidence="7">The sequence shown here is derived from an EMBL/GenBank/DDBJ whole genome shotgun (WGS) entry which is preliminary data.</text>
</comment>
<feature type="domain" description="Methyl-accepting transducer" evidence="5">
    <location>
        <begin position="285"/>
        <end position="550"/>
    </location>
</feature>
<reference evidence="7 8" key="1">
    <citation type="submission" date="2019-09" db="EMBL/GenBank/DDBJ databases">
        <authorList>
            <person name="Valk L.C."/>
        </authorList>
    </citation>
    <scope>NUCLEOTIDE SEQUENCE [LARGE SCALE GENOMIC DNA]</scope>
    <source>
        <strain evidence="7">GalUA</strain>
    </source>
</reference>
<dbReference type="GO" id="GO:0005886">
    <property type="term" value="C:plasma membrane"/>
    <property type="evidence" value="ECO:0007669"/>
    <property type="project" value="TreeGrafter"/>
</dbReference>
<dbReference type="InterPro" id="IPR003660">
    <property type="entry name" value="HAMP_dom"/>
</dbReference>
<dbReference type="PANTHER" id="PTHR43531:SF11">
    <property type="entry name" value="METHYL-ACCEPTING CHEMOTAXIS PROTEIN 3"/>
    <property type="match status" value="1"/>
</dbReference>
<dbReference type="CDD" id="cd06225">
    <property type="entry name" value="HAMP"/>
    <property type="match status" value="1"/>
</dbReference>
<dbReference type="Proteomes" id="UP000461768">
    <property type="component" value="Unassembled WGS sequence"/>
</dbReference>
<evidence type="ECO:0000256" key="3">
    <source>
        <dbReference type="PROSITE-ProRule" id="PRU00284"/>
    </source>
</evidence>
<evidence type="ECO:0000256" key="4">
    <source>
        <dbReference type="SAM" id="Phobius"/>
    </source>
</evidence>
<sequence>MYIAKIIYKREEINMNKKLSVKIFSFFILEFIAVLLLGLLVNKSMSGVNEGIQDISVTQITEFNNIFSFTSVLEGSQSNVYRFIYSDSSDKTSELSSKISSDLGKVANSLEMFKINKSDVELEKLTGINDSVKSYISVVSRIMAAKNAGASQAELETLLDEFNTTSEAIKGQLTDMKSNNDTFMDEAVQKLNTRYEATSVLVVAMTVVLAVLIGICMLVVHRLIIKPTVKAKKQLDRIIKDLEEEKCNLSNRIKIKNKDEIGQLVNGINIFLETLEKVMNNIVHNSVRLNEAVDSVSLQIKGVDENATDISATMEELSASMEEVSATITEVNHATANVETDVSDISDKTLSNMQYVNEMKDRAHRLQEDAIESRRSTNEMIEQMSAVVKNSVENSKQVSKINELTSDILEITSQTNLLALNASIEAARAGEAGKGFAVVADEIRKLADSSRDTANSIQQLSEEVTNAVADLSGSSEKILDFIHNYIILDYEKFVENGKQYNDDAVTMNTIMEQFLAKANNVKTTMNGIVEAFQGISATVEDSATGITNVASSTGDLVNRMQIVQREINTTGDIAGNLKAEANKFTQEDAN</sequence>
<keyword evidence="4" id="KW-1133">Transmembrane helix</keyword>
<protein>
    <submittedName>
        <fullName evidence="7">Methyl-accepting chemotaxis protein</fullName>
    </submittedName>
</protein>
<accession>A0A7V7UAJ7</accession>
<dbReference type="PANTHER" id="PTHR43531">
    <property type="entry name" value="PROTEIN ICFG"/>
    <property type="match status" value="1"/>
</dbReference>
<evidence type="ECO:0000259" key="6">
    <source>
        <dbReference type="PROSITE" id="PS50885"/>
    </source>
</evidence>
<evidence type="ECO:0000259" key="5">
    <source>
        <dbReference type="PROSITE" id="PS50111"/>
    </source>
</evidence>
<dbReference type="SMART" id="SM00283">
    <property type="entry name" value="MA"/>
    <property type="match status" value="1"/>
</dbReference>
<organism evidence="7 8">
    <name type="scientific">Candidatus Galacturonatibacter soehngenii</name>
    <dbReference type="NCBI Taxonomy" id="2307010"/>
    <lineage>
        <taxon>Bacteria</taxon>
        <taxon>Bacillati</taxon>
        <taxon>Bacillota</taxon>
        <taxon>Clostridia</taxon>
        <taxon>Lachnospirales</taxon>
        <taxon>Lachnospiraceae</taxon>
        <taxon>Candidatus Galacturonatibacter</taxon>
    </lineage>
</organism>
<dbReference type="PROSITE" id="PS50111">
    <property type="entry name" value="CHEMOTAXIS_TRANSDUC_2"/>
    <property type="match status" value="1"/>
</dbReference>
<dbReference type="GO" id="GO:0004888">
    <property type="term" value="F:transmembrane signaling receptor activity"/>
    <property type="evidence" value="ECO:0007669"/>
    <property type="project" value="TreeGrafter"/>
</dbReference>